<dbReference type="EMBL" id="JAAARO010000018">
    <property type="protein sequence ID" value="KAF5731697.1"/>
    <property type="molecule type" value="Genomic_DNA"/>
</dbReference>
<dbReference type="InterPro" id="IPR050730">
    <property type="entry name" value="UBX_domain-protein"/>
</dbReference>
<evidence type="ECO:0000313" key="2">
    <source>
        <dbReference type="EMBL" id="KAF5731697.1"/>
    </source>
</evidence>
<organism evidence="2 3">
    <name type="scientific">Tripterygium wilfordii</name>
    <name type="common">Thunder God vine</name>
    <dbReference type="NCBI Taxonomy" id="458696"/>
    <lineage>
        <taxon>Eukaryota</taxon>
        <taxon>Viridiplantae</taxon>
        <taxon>Streptophyta</taxon>
        <taxon>Embryophyta</taxon>
        <taxon>Tracheophyta</taxon>
        <taxon>Spermatophyta</taxon>
        <taxon>Magnoliopsida</taxon>
        <taxon>eudicotyledons</taxon>
        <taxon>Gunneridae</taxon>
        <taxon>Pentapetalae</taxon>
        <taxon>rosids</taxon>
        <taxon>fabids</taxon>
        <taxon>Celastrales</taxon>
        <taxon>Celastraceae</taxon>
        <taxon>Tripterygium</taxon>
    </lineage>
</organism>
<proteinExistence type="predicted"/>
<dbReference type="Pfam" id="PF14555">
    <property type="entry name" value="UBA_4"/>
    <property type="match status" value="1"/>
</dbReference>
<keyword evidence="3" id="KW-1185">Reference proteome</keyword>
<dbReference type="InterPro" id="IPR003903">
    <property type="entry name" value="UIM_dom"/>
</dbReference>
<comment type="caution">
    <text evidence="2">The sequence shown here is derived from an EMBL/GenBank/DDBJ whole genome shotgun (WGS) entry which is preliminary data.</text>
</comment>
<name>A0A7J7CCU3_TRIWF</name>
<protein>
    <submittedName>
        <fullName evidence="2">Putative ara4-interacting protein</fullName>
    </submittedName>
</protein>
<accession>A0A7J7CCU3</accession>
<feature type="region of interest" description="Disordered" evidence="1">
    <location>
        <begin position="169"/>
        <end position="237"/>
    </location>
</feature>
<dbReference type="Proteomes" id="UP000593562">
    <property type="component" value="Unassembled WGS sequence"/>
</dbReference>
<dbReference type="SMART" id="SM00726">
    <property type="entry name" value="UIM"/>
    <property type="match status" value="2"/>
</dbReference>
<sequence length="331" mass="36119">MATPNHDDVEAFMSITGVCDQALARRVLEEHGGNLDAAVNAHFSEAQRYNISPRKGDNPIQDRPHGILPLLSAVRSFKPSLLLDPTYRRNFMNQIGASAFGSPPPLPSAQAGNYNSGNMPPHLLRPMPFMNVTGTSSSHGQDRSDVHRPDGHHANDNDIEEQMIKAAIEASKQEESSSSGHSGRQLDQEDDELSRAISESLKIVEQEKARPDQTADNHEQEPGVNSSSGRSDESYDAATEWGGISSSELDEAMMLEAALFGQIPEAASNQVQNVSTPQSTSDRNADPDSRPVPNQQSPLLTEQWLVRAQQDDGYFTSLLGTAVREEKKGRL</sequence>
<dbReference type="FunCoup" id="A0A7J7CCU3">
    <property type="interactions" value="2819"/>
</dbReference>
<dbReference type="InParanoid" id="A0A7J7CCU3"/>
<evidence type="ECO:0000256" key="1">
    <source>
        <dbReference type="SAM" id="MobiDB-lite"/>
    </source>
</evidence>
<feature type="region of interest" description="Disordered" evidence="1">
    <location>
        <begin position="268"/>
        <end position="300"/>
    </location>
</feature>
<feature type="compositionally biased region" description="Basic and acidic residues" evidence="1">
    <location>
        <begin position="140"/>
        <end position="156"/>
    </location>
</feature>
<dbReference type="PANTHER" id="PTHR23322">
    <property type="entry name" value="FAS-ASSOCIATED PROTEIN"/>
    <property type="match status" value="1"/>
</dbReference>
<feature type="compositionally biased region" description="Polar residues" evidence="1">
    <location>
        <begin position="268"/>
        <end position="282"/>
    </location>
</feature>
<dbReference type="PANTHER" id="PTHR23322:SF55">
    <property type="entry name" value="PLANT UBX DOMAIN-CONTAINING PROTEIN 9"/>
    <property type="match status" value="1"/>
</dbReference>
<dbReference type="Gene3D" id="1.10.8.10">
    <property type="entry name" value="DNA helicase RuvA subunit, C-terminal domain"/>
    <property type="match status" value="1"/>
</dbReference>
<gene>
    <name evidence="2" type="ORF">HS088_TW18G00381</name>
</gene>
<feature type="region of interest" description="Disordered" evidence="1">
    <location>
        <begin position="103"/>
        <end position="156"/>
    </location>
</feature>
<dbReference type="GO" id="GO:0043130">
    <property type="term" value="F:ubiquitin binding"/>
    <property type="evidence" value="ECO:0007669"/>
    <property type="project" value="TreeGrafter"/>
</dbReference>
<dbReference type="AlphaFoldDB" id="A0A7J7CCU3"/>
<feature type="compositionally biased region" description="Basic and acidic residues" evidence="1">
    <location>
        <begin position="202"/>
        <end position="221"/>
    </location>
</feature>
<evidence type="ECO:0000313" key="3">
    <source>
        <dbReference type="Proteomes" id="UP000593562"/>
    </source>
</evidence>
<reference evidence="2 3" key="1">
    <citation type="journal article" date="2020" name="Nat. Commun.">
        <title>Genome of Tripterygium wilfordii and identification of cytochrome P450 involved in triptolide biosynthesis.</title>
        <authorList>
            <person name="Tu L."/>
            <person name="Su P."/>
            <person name="Zhang Z."/>
            <person name="Gao L."/>
            <person name="Wang J."/>
            <person name="Hu T."/>
            <person name="Zhou J."/>
            <person name="Zhang Y."/>
            <person name="Zhao Y."/>
            <person name="Liu Y."/>
            <person name="Song Y."/>
            <person name="Tong Y."/>
            <person name="Lu Y."/>
            <person name="Yang J."/>
            <person name="Xu C."/>
            <person name="Jia M."/>
            <person name="Peters R.J."/>
            <person name="Huang L."/>
            <person name="Gao W."/>
        </authorList>
    </citation>
    <scope>NUCLEOTIDE SEQUENCE [LARGE SCALE GENOMIC DNA]</scope>
    <source>
        <strain evidence="3">cv. XIE 37</strain>
        <tissue evidence="2">Leaf</tissue>
    </source>
</reference>
<dbReference type="PROSITE" id="PS50330">
    <property type="entry name" value="UIM"/>
    <property type="match status" value="1"/>
</dbReference>